<feature type="transmembrane region" description="Helical" evidence="5">
    <location>
        <begin position="143"/>
        <end position="165"/>
    </location>
</feature>
<evidence type="ECO:0000313" key="8">
    <source>
        <dbReference type="Proteomes" id="UP000253250"/>
    </source>
</evidence>
<dbReference type="Proteomes" id="UP000253250">
    <property type="component" value="Unassembled WGS sequence"/>
</dbReference>
<keyword evidence="5" id="KW-0813">Transport</keyword>
<keyword evidence="8" id="KW-1185">Reference proteome</keyword>
<sequence>MMGSLRRIGAMIERYVYLLKGSWPRIIELAYWPTMQIVLWGFLSEYLVHHSSYLAQASGVLLAAALLWDVMFRGQLGVSVVFFEELYSRNLGHLFASPLRAYELAGALFVISLLRTLVGSGMAALFAYWFYHFPIWEMGVVLAALFMNLIVMGWSIGLVVAGLVLRYGLGAENLAWAAIFAIAPLSGIYYPISVLPQVLQVVAHGLPAAYVFMAMRALMFHHVVLYGALWKAAALNVVYLGLGLAVFLRTFRDARVHGRLLNLGE</sequence>
<feature type="transmembrane region" description="Helical" evidence="5">
    <location>
        <begin position="104"/>
        <end position="131"/>
    </location>
</feature>
<evidence type="ECO:0000256" key="3">
    <source>
        <dbReference type="ARBA" id="ARBA00022989"/>
    </source>
</evidence>
<dbReference type="OrthoDB" id="9786643at2"/>
<dbReference type="InterPro" id="IPR052902">
    <property type="entry name" value="ABC-2_transporter"/>
</dbReference>
<keyword evidence="5" id="KW-1003">Cell membrane</keyword>
<dbReference type="AlphaFoldDB" id="A0A368HE62"/>
<evidence type="ECO:0000256" key="5">
    <source>
        <dbReference type="RuleBase" id="RU361157"/>
    </source>
</evidence>
<dbReference type="PROSITE" id="PS51012">
    <property type="entry name" value="ABC_TM2"/>
    <property type="match status" value="1"/>
</dbReference>
<feature type="transmembrane region" description="Helical" evidence="5">
    <location>
        <begin position="29"/>
        <end position="48"/>
    </location>
</feature>
<gene>
    <name evidence="7" type="ORF">C4900_13165</name>
</gene>
<dbReference type="EMBL" id="PSYR01000002">
    <property type="protein sequence ID" value="RCN56713.1"/>
    <property type="molecule type" value="Genomic_DNA"/>
</dbReference>
<dbReference type="PANTHER" id="PTHR43027:SF2">
    <property type="entry name" value="TRANSPORT PERMEASE PROTEIN"/>
    <property type="match status" value="1"/>
</dbReference>
<feature type="transmembrane region" description="Helical" evidence="5">
    <location>
        <begin position="60"/>
        <end position="83"/>
    </location>
</feature>
<keyword evidence="4 5" id="KW-0472">Membrane</keyword>
<accession>A0A368HE62</accession>
<proteinExistence type="inferred from homology"/>
<feature type="transmembrane region" description="Helical" evidence="5">
    <location>
        <begin position="174"/>
        <end position="192"/>
    </location>
</feature>
<dbReference type="GO" id="GO:0140359">
    <property type="term" value="F:ABC-type transporter activity"/>
    <property type="evidence" value="ECO:0007669"/>
    <property type="project" value="InterPro"/>
</dbReference>
<keyword evidence="2 5" id="KW-0812">Transmembrane</keyword>
<evidence type="ECO:0000313" key="7">
    <source>
        <dbReference type="EMBL" id="RCN56713.1"/>
    </source>
</evidence>
<evidence type="ECO:0000256" key="4">
    <source>
        <dbReference type="ARBA" id="ARBA00023136"/>
    </source>
</evidence>
<organism evidence="7 8">
    <name type="scientific">Acidiferrobacter thiooxydans</name>
    <dbReference type="NCBI Taxonomy" id="163359"/>
    <lineage>
        <taxon>Bacteria</taxon>
        <taxon>Pseudomonadati</taxon>
        <taxon>Pseudomonadota</taxon>
        <taxon>Gammaproteobacteria</taxon>
        <taxon>Acidiferrobacterales</taxon>
        <taxon>Acidiferrobacteraceae</taxon>
        <taxon>Acidiferrobacter</taxon>
    </lineage>
</organism>
<dbReference type="GO" id="GO:0005886">
    <property type="term" value="C:plasma membrane"/>
    <property type="evidence" value="ECO:0007669"/>
    <property type="project" value="UniProtKB-SubCell"/>
</dbReference>
<dbReference type="InterPro" id="IPR047817">
    <property type="entry name" value="ABC2_TM_bact-type"/>
</dbReference>
<feature type="domain" description="ABC transmembrane type-2" evidence="6">
    <location>
        <begin position="24"/>
        <end position="250"/>
    </location>
</feature>
<dbReference type="InterPro" id="IPR013525">
    <property type="entry name" value="ABC2_TM"/>
</dbReference>
<evidence type="ECO:0000256" key="2">
    <source>
        <dbReference type="ARBA" id="ARBA00022692"/>
    </source>
</evidence>
<name>A0A368HE62_9GAMM</name>
<dbReference type="PANTHER" id="PTHR43027">
    <property type="entry name" value="DOXORUBICIN RESISTANCE ABC TRANSPORTER PERMEASE PROTEIN DRRC-RELATED"/>
    <property type="match status" value="1"/>
</dbReference>
<evidence type="ECO:0000259" key="6">
    <source>
        <dbReference type="PROSITE" id="PS51012"/>
    </source>
</evidence>
<comment type="caution">
    <text evidence="7">The sequence shown here is derived from an EMBL/GenBank/DDBJ whole genome shotgun (WGS) entry which is preliminary data.</text>
</comment>
<reference evidence="7 8" key="1">
    <citation type="submission" date="2018-02" db="EMBL/GenBank/DDBJ databases">
        <title>Insights into the biology of acidophilic members of the Acidiferrobacteraceae family derived from comparative genomic analyses.</title>
        <authorList>
            <person name="Issotta F."/>
            <person name="Thyssen C."/>
            <person name="Mena C."/>
            <person name="Moya A."/>
            <person name="Bellenberg S."/>
            <person name="Sproer C."/>
            <person name="Covarrubias P.C."/>
            <person name="Sand W."/>
            <person name="Quatrini R."/>
            <person name="Vera M."/>
        </authorList>
    </citation>
    <scope>NUCLEOTIDE SEQUENCE [LARGE SCALE GENOMIC DNA]</scope>
    <source>
        <strain evidence="8">m-1</strain>
    </source>
</reference>
<comment type="similarity">
    <text evidence="5">Belongs to the ABC-2 integral membrane protein family.</text>
</comment>
<keyword evidence="3 5" id="KW-1133">Transmembrane helix</keyword>
<feature type="transmembrane region" description="Helical" evidence="5">
    <location>
        <begin position="232"/>
        <end position="251"/>
    </location>
</feature>
<protein>
    <recommendedName>
        <fullName evidence="5">Transport permease protein</fullName>
    </recommendedName>
</protein>
<dbReference type="Pfam" id="PF01061">
    <property type="entry name" value="ABC2_membrane"/>
    <property type="match status" value="1"/>
</dbReference>
<comment type="subcellular location">
    <subcellularLocation>
        <location evidence="5">Cell inner membrane</location>
        <topology evidence="5">Multi-pass membrane protein</topology>
    </subcellularLocation>
    <subcellularLocation>
        <location evidence="1">Membrane</location>
        <topology evidence="1">Multi-pass membrane protein</topology>
    </subcellularLocation>
</comment>
<evidence type="ECO:0000256" key="1">
    <source>
        <dbReference type="ARBA" id="ARBA00004141"/>
    </source>
</evidence>